<comment type="caution">
    <text evidence="1">The sequence shown here is derived from an EMBL/GenBank/DDBJ whole genome shotgun (WGS) entry which is preliminary data.</text>
</comment>
<organism evidence="1 2">
    <name type="scientific">Discina gigas</name>
    <dbReference type="NCBI Taxonomy" id="1032678"/>
    <lineage>
        <taxon>Eukaryota</taxon>
        <taxon>Fungi</taxon>
        <taxon>Dikarya</taxon>
        <taxon>Ascomycota</taxon>
        <taxon>Pezizomycotina</taxon>
        <taxon>Pezizomycetes</taxon>
        <taxon>Pezizales</taxon>
        <taxon>Discinaceae</taxon>
        <taxon>Discina</taxon>
    </lineage>
</organism>
<proteinExistence type="predicted"/>
<reference evidence="1 2" key="1">
    <citation type="submission" date="2024-02" db="EMBL/GenBank/DDBJ databases">
        <title>Discinaceae phylogenomics.</title>
        <authorList>
            <person name="Dirks A.C."/>
            <person name="James T.Y."/>
        </authorList>
    </citation>
    <scope>NUCLEOTIDE SEQUENCE [LARGE SCALE GENOMIC DNA]</scope>
    <source>
        <strain evidence="1 2">ACD0624</strain>
    </source>
</reference>
<name>A0ABR3GJ53_9PEZI</name>
<protein>
    <submittedName>
        <fullName evidence="1">Uncharacterized protein</fullName>
    </submittedName>
</protein>
<evidence type="ECO:0000313" key="2">
    <source>
        <dbReference type="Proteomes" id="UP001447188"/>
    </source>
</evidence>
<sequence length="154" mass="17967">MYNINPLVKVNMEKAHWRDIVKARSERWSETALDMMAWEMKKLDALVKHRGQWETRWEMLGPEDAKSLKEAEVDMIAFFEGRGILEVDKRCWMVDHGYARMEQDQVAKLRGRATGWVKSGEEERVYEEVEVVWTGEGKDAVGMMSLDVSANKTR</sequence>
<dbReference type="EMBL" id="JBBBZM010000060">
    <property type="protein sequence ID" value="KAL0635873.1"/>
    <property type="molecule type" value="Genomic_DNA"/>
</dbReference>
<accession>A0ABR3GJ53</accession>
<keyword evidence="2" id="KW-1185">Reference proteome</keyword>
<dbReference type="Proteomes" id="UP001447188">
    <property type="component" value="Unassembled WGS sequence"/>
</dbReference>
<evidence type="ECO:0000313" key="1">
    <source>
        <dbReference type="EMBL" id="KAL0635873.1"/>
    </source>
</evidence>
<gene>
    <name evidence="1" type="ORF">Q9L58_005116</name>
</gene>